<dbReference type="Proteomes" id="UP001385499">
    <property type="component" value="Unassembled WGS sequence"/>
</dbReference>
<evidence type="ECO:0000259" key="5">
    <source>
        <dbReference type="PROSITE" id="PS50995"/>
    </source>
</evidence>
<dbReference type="RefSeq" id="WP_340276423.1">
    <property type="nucleotide sequence ID" value="NZ_JBAKIA010000015.1"/>
</dbReference>
<dbReference type="InterPro" id="IPR036388">
    <property type="entry name" value="WH-like_DNA-bd_sf"/>
</dbReference>
<proteinExistence type="predicted"/>
<feature type="region of interest" description="Disordered" evidence="4">
    <location>
        <begin position="1"/>
        <end position="55"/>
    </location>
</feature>
<organism evidence="6 7">
    <name type="scientific">Roseibium algae</name>
    <dbReference type="NCBI Taxonomy" id="3123038"/>
    <lineage>
        <taxon>Bacteria</taxon>
        <taxon>Pseudomonadati</taxon>
        <taxon>Pseudomonadota</taxon>
        <taxon>Alphaproteobacteria</taxon>
        <taxon>Hyphomicrobiales</taxon>
        <taxon>Stappiaceae</taxon>
        <taxon>Roseibium</taxon>
    </lineage>
</organism>
<keyword evidence="1" id="KW-0805">Transcription regulation</keyword>
<dbReference type="SMART" id="SM00347">
    <property type="entry name" value="HTH_MARR"/>
    <property type="match status" value="1"/>
</dbReference>
<gene>
    <name evidence="6" type="ORF">V6575_18435</name>
</gene>
<sequence length="205" mass="22378">MREDDDAGPDNATPEREMASGSDSALSGTSGSSKSPALLTTQTEEQRAISQQVGDEQTQDVLALEAFLPYRLNRVSEIVSRSFARIYSEQYGMSRPDWRVIAIIGQFGRVTAKTVGERSTMHKTKVSRAVSALEKLGFLIRTPNSEDMREIFLELTPAGQAAYDALVPQALAFSSHLMNSLPAEQHALLENILEQLVASASSFKA</sequence>
<feature type="compositionally biased region" description="Low complexity" evidence="4">
    <location>
        <begin position="19"/>
        <end position="37"/>
    </location>
</feature>
<evidence type="ECO:0000256" key="4">
    <source>
        <dbReference type="SAM" id="MobiDB-lite"/>
    </source>
</evidence>
<keyword evidence="7" id="KW-1185">Reference proteome</keyword>
<evidence type="ECO:0000256" key="3">
    <source>
        <dbReference type="ARBA" id="ARBA00023163"/>
    </source>
</evidence>
<dbReference type="InterPro" id="IPR000835">
    <property type="entry name" value="HTH_MarR-typ"/>
</dbReference>
<evidence type="ECO:0000313" key="7">
    <source>
        <dbReference type="Proteomes" id="UP001385499"/>
    </source>
</evidence>
<dbReference type="PANTHER" id="PTHR35790">
    <property type="entry name" value="HTH-TYPE TRANSCRIPTIONAL REGULATOR PCHR"/>
    <property type="match status" value="1"/>
</dbReference>
<dbReference type="Pfam" id="PF12802">
    <property type="entry name" value="MarR_2"/>
    <property type="match status" value="1"/>
</dbReference>
<reference evidence="6 7" key="1">
    <citation type="submission" date="2024-02" db="EMBL/GenBank/DDBJ databases">
        <title>Roseibium algae sp. nov., isolated from marine alga (Grateloupia sp.), showing potential in myo-inositol conversion.</title>
        <authorList>
            <person name="Wang Y."/>
        </authorList>
    </citation>
    <scope>NUCLEOTIDE SEQUENCE [LARGE SCALE GENOMIC DNA]</scope>
    <source>
        <strain evidence="6 7">H3510</strain>
    </source>
</reference>
<accession>A0ABU8TPH1</accession>
<keyword evidence="2" id="KW-0238">DNA-binding</keyword>
<comment type="caution">
    <text evidence="6">The sequence shown here is derived from an EMBL/GenBank/DDBJ whole genome shotgun (WGS) entry which is preliminary data.</text>
</comment>
<dbReference type="PROSITE" id="PS50995">
    <property type="entry name" value="HTH_MARR_2"/>
    <property type="match status" value="1"/>
</dbReference>
<dbReference type="InterPro" id="IPR036390">
    <property type="entry name" value="WH_DNA-bd_sf"/>
</dbReference>
<dbReference type="InterPro" id="IPR052067">
    <property type="entry name" value="Metal_resp_HTH_trans_reg"/>
</dbReference>
<evidence type="ECO:0000256" key="2">
    <source>
        <dbReference type="ARBA" id="ARBA00023125"/>
    </source>
</evidence>
<dbReference type="EMBL" id="JBAKIA010000015">
    <property type="protein sequence ID" value="MEJ8476073.1"/>
    <property type="molecule type" value="Genomic_DNA"/>
</dbReference>
<name>A0ABU8TPH1_9HYPH</name>
<evidence type="ECO:0000313" key="6">
    <source>
        <dbReference type="EMBL" id="MEJ8476073.1"/>
    </source>
</evidence>
<protein>
    <submittedName>
        <fullName evidence="6">MarR family winged helix-turn-helix transcriptional regulator</fullName>
    </submittedName>
</protein>
<dbReference type="PRINTS" id="PR00598">
    <property type="entry name" value="HTHMARR"/>
</dbReference>
<dbReference type="PANTHER" id="PTHR35790:SF4">
    <property type="entry name" value="HTH-TYPE TRANSCRIPTIONAL REGULATOR PCHR"/>
    <property type="match status" value="1"/>
</dbReference>
<keyword evidence="3" id="KW-0804">Transcription</keyword>
<evidence type="ECO:0000256" key="1">
    <source>
        <dbReference type="ARBA" id="ARBA00023015"/>
    </source>
</evidence>
<dbReference type="Gene3D" id="1.10.10.10">
    <property type="entry name" value="Winged helix-like DNA-binding domain superfamily/Winged helix DNA-binding domain"/>
    <property type="match status" value="1"/>
</dbReference>
<feature type="domain" description="HTH marR-type" evidence="5">
    <location>
        <begin position="65"/>
        <end position="198"/>
    </location>
</feature>
<dbReference type="SUPFAM" id="SSF46785">
    <property type="entry name" value="Winged helix' DNA-binding domain"/>
    <property type="match status" value="1"/>
</dbReference>
<feature type="compositionally biased region" description="Polar residues" evidence="4">
    <location>
        <begin position="38"/>
        <end position="55"/>
    </location>
</feature>